<feature type="transmembrane region" description="Helical" evidence="7">
    <location>
        <begin position="88"/>
        <end position="108"/>
    </location>
</feature>
<evidence type="ECO:0000256" key="2">
    <source>
        <dbReference type="ARBA" id="ARBA00010581"/>
    </source>
</evidence>
<dbReference type="RefSeq" id="WP_053247994.1">
    <property type="nucleotide sequence ID" value="NZ_LGAP01000002.1"/>
</dbReference>
<feature type="transmembrane region" description="Helical" evidence="7">
    <location>
        <begin position="194"/>
        <end position="218"/>
    </location>
</feature>
<keyword evidence="4 7" id="KW-1133">Transmembrane helix</keyword>
<dbReference type="InterPro" id="IPR000298">
    <property type="entry name" value="Cyt_c_oxidase-like_su3"/>
</dbReference>
<dbReference type="PANTHER" id="PTHR11403:SF10">
    <property type="entry name" value="CYTOCHROME C OXIDASE"/>
    <property type="match status" value="1"/>
</dbReference>
<evidence type="ECO:0000313" key="9">
    <source>
        <dbReference type="EMBL" id="KOF21054.1"/>
    </source>
</evidence>
<dbReference type="PATRIC" id="fig|106592.7.peg.2966"/>
<dbReference type="PROSITE" id="PS50253">
    <property type="entry name" value="COX3"/>
    <property type="match status" value="1"/>
</dbReference>
<dbReference type="InterPro" id="IPR013833">
    <property type="entry name" value="Cyt_c_oxidase_su3_a-hlx"/>
</dbReference>
<feature type="transmembrane region" description="Helical" evidence="7">
    <location>
        <begin position="51"/>
        <end position="73"/>
    </location>
</feature>
<feature type="transmembrane region" description="Helical" evidence="7">
    <location>
        <begin position="6"/>
        <end position="21"/>
    </location>
</feature>
<dbReference type="Proteomes" id="UP000037425">
    <property type="component" value="Unassembled WGS sequence"/>
</dbReference>
<keyword evidence="5 7" id="KW-0472">Membrane</keyword>
<comment type="subcellular location">
    <subcellularLocation>
        <location evidence="6">Cell membrane</location>
        <topology evidence="6">Multi-pass membrane protein</topology>
    </subcellularLocation>
    <subcellularLocation>
        <location evidence="1">Membrane</location>
        <topology evidence="1">Multi-pass membrane protein</topology>
    </subcellularLocation>
</comment>
<reference evidence="10" key="1">
    <citation type="submission" date="2015-07" db="EMBL/GenBank/DDBJ databases">
        <title>Whole genome sequence of an Ensifer adhaerens strain isolated from a cave pool in the Wind Cave National Park.</title>
        <authorList>
            <person name="Eng W.W.H."/>
            <person name="Gan H.M."/>
            <person name="Barton H.A."/>
            <person name="Savka M.A."/>
        </authorList>
    </citation>
    <scope>NUCLEOTIDE SEQUENCE [LARGE SCALE GENOMIC DNA]</scope>
    <source>
        <strain evidence="10">SD006</strain>
    </source>
</reference>
<proteinExistence type="inferred from homology"/>
<feature type="domain" description="Heme-copper oxidase subunit III family profile" evidence="8">
    <location>
        <begin position="1"/>
        <end position="223"/>
    </location>
</feature>
<evidence type="ECO:0000259" key="8">
    <source>
        <dbReference type="PROSITE" id="PS50253"/>
    </source>
</evidence>
<dbReference type="SUPFAM" id="SSF81452">
    <property type="entry name" value="Cytochrome c oxidase subunit III-like"/>
    <property type="match status" value="1"/>
</dbReference>
<dbReference type="OrthoDB" id="9808200at2"/>
<gene>
    <name evidence="9" type="ORF">AC244_06625</name>
</gene>
<keyword evidence="3 6" id="KW-0812">Transmembrane</keyword>
<comment type="similarity">
    <text evidence="2 6">Belongs to the cytochrome c oxidase subunit 3 family.</text>
</comment>
<dbReference type="EMBL" id="LGAP01000002">
    <property type="protein sequence ID" value="KOF21054.1"/>
    <property type="molecule type" value="Genomic_DNA"/>
</dbReference>
<dbReference type="Gene3D" id="1.20.120.80">
    <property type="entry name" value="Cytochrome c oxidase, subunit III, four-helix bundle"/>
    <property type="match status" value="1"/>
</dbReference>
<comment type="caution">
    <text evidence="9">The sequence shown here is derived from an EMBL/GenBank/DDBJ whole genome shotgun (WGS) entry which is preliminary data.</text>
</comment>
<dbReference type="GO" id="GO:0004129">
    <property type="term" value="F:cytochrome-c oxidase activity"/>
    <property type="evidence" value="ECO:0007669"/>
    <property type="project" value="InterPro"/>
</dbReference>
<dbReference type="CDD" id="cd02865">
    <property type="entry name" value="Heme_Cu_Oxidase_III_2"/>
    <property type="match status" value="1"/>
</dbReference>
<name>A0A0L8C2M0_ENSAD</name>
<feature type="transmembrane region" description="Helical" evidence="7">
    <location>
        <begin position="158"/>
        <end position="182"/>
    </location>
</feature>
<dbReference type="AlphaFoldDB" id="A0A0L8C2M0"/>
<dbReference type="InterPro" id="IPR035973">
    <property type="entry name" value="Cyt_c_oxidase_su3-like_sf"/>
</dbReference>
<evidence type="ECO:0000256" key="1">
    <source>
        <dbReference type="ARBA" id="ARBA00004141"/>
    </source>
</evidence>
<evidence type="ECO:0000256" key="6">
    <source>
        <dbReference type="RuleBase" id="RU003376"/>
    </source>
</evidence>
<dbReference type="Pfam" id="PF00510">
    <property type="entry name" value="COX3"/>
    <property type="match status" value="1"/>
</dbReference>
<feature type="transmembrane region" description="Helical" evidence="7">
    <location>
        <begin position="120"/>
        <end position="138"/>
    </location>
</feature>
<organism evidence="9 10">
    <name type="scientific">Ensifer adhaerens</name>
    <name type="common">Sinorhizobium morelense</name>
    <dbReference type="NCBI Taxonomy" id="106592"/>
    <lineage>
        <taxon>Bacteria</taxon>
        <taxon>Pseudomonadati</taxon>
        <taxon>Pseudomonadota</taxon>
        <taxon>Alphaproteobacteria</taxon>
        <taxon>Hyphomicrobiales</taxon>
        <taxon>Rhizobiaceae</taxon>
        <taxon>Sinorhizobium/Ensifer group</taxon>
        <taxon>Ensifer</taxon>
    </lineage>
</organism>
<evidence type="ECO:0000256" key="5">
    <source>
        <dbReference type="ARBA" id="ARBA00023136"/>
    </source>
</evidence>
<sequence>MSVTLIFLAVVAAIAGWWLSQQRMMSKPWLEVGHHHDPRPQGRHPIEPAKLGLGVFLAVVGALFTLFISAYFMRMASTDWWSTPMPKLLWVNTAVLATGSLLLHAAKVSAEHHRDDASRTALIAALAAGLAFLVGQVFAWRELTDAGYLLAGNPANSFFYMITGMHGLHIVGGLVALTRTILATRARPIDERATLSITLCATYWHFMLAVWLVLFGLFSGWASDFIDLCRQILT</sequence>
<evidence type="ECO:0000256" key="3">
    <source>
        <dbReference type="ARBA" id="ARBA00022692"/>
    </source>
</evidence>
<evidence type="ECO:0000313" key="10">
    <source>
        <dbReference type="Proteomes" id="UP000037425"/>
    </source>
</evidence>
<protein>
    <submittedName>
        <fullName evidence="9">Cytochrome C oxidase</fullName>
    </submittedName>
</protein>
<accession>A0A0L8C2M0</accession>
<dbReference type="GO" id="GO:0005886">
    <property type="term" value="C:plasma membrane"/>
    <property type="evidence" value="ECO:0007669"/>
    <property type="project" value="UniProtKB-SubCell"/>
</dbReference>
<evidence type="ECO:0000256" key="4">
    <source>
        <dbReference type="ARBA" id="ARBA00022989"/>
    </source>
</evidence>
<dbReference type="PANTHER" id="PTHR11403">
    <property type="entry name" value="CYTOCHROME C OXIDASE SUBUNIT III"/>
    <property type="match status" value="1"/>
</dbReference>
<dbReference type="InterPro" id="IPR024791">
    <property type="entry name" value="Cyt_c/ubiquinol_Oxase_su3"/>
</dbReference>
<dbReference type="GO" id="GO:0019646">
    <property type="term" value="P:aerobic electron transport chain"/>
    <property type="evidence" value="ECO:0007669"/>
    <property type="project" value="InterPro"/>
</dbReference>
<evidence type="ECO:0000256" key="7">
    <source>
        <dbReference type="SAM" id="Phobius"/>
    </source>
</evidence>